<dbReference type="EMBL" id="CP054719">
    <property type="protein sequence ID" value="QOL20251.1"/>
    <property type="molecule type" value="Genomic_DNA"/>
</dbReference>
<evidence type="ECO:0000256" key="24">
    <source>
        <dbReference type="ARBA" id="ARBA00046376"/>
    </source>
</evidence>
<organism evidence="27 28">
    <name type="scientific">Candidatus Bodocaedibacter vickermanii</name>
    <dbReference type="NCBI Taxonomy" id="2741701"/>
    <lineage>
        <taxon>Bacteria</taxon>
        <taxon>Pseudomonadati</taxon>
        <taxon>Pseudomonadota</taxon>
        <taxon>Alphaproteobacteria</taxon>
        <taxon>Holosporales</taxon>
        <taxon>Candidatus Paracaedibacteraceae</taxon>
        <taxon>Candidatus Bodocaedibacter</taxon>
    </lineage>
</organism>
<dbReference type="GO" id="GO:0005765">
    <property type="term" value="C:lysosomal membrane"/>
    <property type="evidence" value="ECO:0007669"/>
    <property type="project" value="UniProtKB-SubCell"/>
</dbReference>
<dbReference type="InterPro" id="IPR011701">
    <property type="entry name" value="MFS"/>
</dbReference>
<evidence type="ECO:0000256" key="3">
    <source>
        <dbReference type="ARBA" id="ARBA00022448"/>
    </source>
</evidence>
<feature type="transmembrane region" description="Helical" evidence="25">
    <location>
        <begin position="304"/>
        <end position="327"/>
    </location>
</feature>
<feature type="transmembrane region" description="Helical" evidence="25">
    <location>
        <begin position="167"/>
        <end position="186"/>
    </location>
</feature>
<comment type="catalytic activity">
    <reaction evidence="11">
        <text>L-alpha-aminoacyl-L-histidine(out) = L-alpha-aminoacyl-L-histidine(in)</text>
        <dbReference type="Rhea" id="RHEA:79375"/>
        <dbReference type="ChEBI" id="CHEBI:229967"/>
    </reaction>
</comment>
<evidence type="ECO:0000259" key="26">
    <source>
        <dbReference type="PROSITE" id="PS50850"/>
    </source>
</evidence>
<sequence length="416" mass="45452">MSVHSKLTPWLMWILAVFFYFYQSMIRVATSNLREPLTLEFNLTASEYGMFASYWLISYALLQIPIGIALDKWGVRKVFTVSAFLCGVGTLITAQTESYAWLCFARLLIGAGSATAFIGTFKISSEWFKPNMLPILVGVISGIGVLGASLAGAPMVILQESIGWRTIFYSLSVTAFALSLLYSFVLRDKKLSTSLSLREIKKQVLHLITEPQIWLLGTVGFLLYTPVSVLADLWGPSFMRAVYGYDSIKSASASSFIFYGNAVGSFIAGWMFLKFTTNKHFFACSMAVAGIMMFAIVWADLSNFWILCCALFALGCMVGAENLVFPLGARYAAEGFQGLSASVINFLVMVGAIVLQPGIGVIMDLLWDGTMDNGVPVYSIDQYRWGLSALIGSLILGLILSLGIKGKTKPSSPATN</sequence>
<feature type="transmembrane region" description="Helical" evidence="25">
    <location>
        <begin position="251"/>
        <end position="273"/>
    </location>
</feature>
<keyword evidence="6 25" id="KW-0472">Membrane</keyword>
<evidence type="ECO:0000256" key="8">
    <source>
        <dbReference type="ARBA" id="ARBA00044876"/>
    </source>
</evidence>
<dbReference type="Proteomes" id="UP000594001">
    <property type="component" value="Chromosome"/>
</dbReference>
<comment type="catalytic activity">
    <reaction evidence="12">
        <text>L-lysyl-L-alpha-amino acid(out) = L-lysyl-L-alpha-amino acid(in)</text>
        <dbReference type="Rhea" id="RHEA:79387"/>
        <dbReference type="ChEBI" id="CHEBI:229965"/>
    </reaction>
</comment>
<comment type="catalytic activity">
    <reaction evidence="15">
        <text>L-arginyl-L-alpha-amino acid(out) = L-arginyl-L-alpha-amino acid(in)</text>
        <dbReference type="Rhea" id="RHEA:79371"/>
        <dbReference type="ChEBI" id="CHEBI:84315"/>
    </reaction>
</comment>
<feature type="domain" description="Major facilitator superfamily (MFS) profile" evidence="26">
    <location>
        <begin position="9"/>
        <end position="409"/>
    </location>
</feature>
<dbReference type="RefSeq" id="WP_350331802.1">
    <property type="nucleotide sequence ID" value="NZ_CP054719.1"/>
</dbReference>
<evidence type="ECO:0000256" key="25">
    <source>
        <dbReference type="SAM" id="Phobius"/>
    </source>
</evidence>
<comment type="catalytic activity">
    <reaction evidence="10">
        <text>L-alpha-aminoacyl-L-arginine(out) = L-alpha-aminoacyl-L-arginine(in)</text>
        <dbReference type="Rhea" id="RHEA:79367"/>
        <dbReference type="ChEBI" id="CHEBI:229968"/>
    </reaction>
</comment>
<dbReference type="GO" id="GO:0022857">
    <property type="term" value="F:transmembrane transporter activity"/>
    <property type="evidence" value="ECO:0007669"/>
    <property type="project" value="InterPro"/>
</dbReference>
<comment type="function">
    <text evidence="23">Lysosomal dipeptide uniporter that selectively exports lysine, arginine or histidine-containing dipeptides with a net positive charge from the lysosome lumen into the cytosol. Could play a role in a specific type of protein O-glycosylation indirectly regulating macrophages migration and tissue invasion. Also essential for liver homeostasis.</text>
</comment>
<feature type="transmembrane region" description="Helical" evidence="25">
    <location>
        <begin position="99"/>
        <end position="121"/>
    </location>
</feature>
<keyword evidence="28" id="KW-1185">Reference proteome</keyword>
<evidence type="ECO:0000256" key="15">
    <source>
        <dbReference type="ARBA" id="ARBA00044899"/>
    </source>
</evidence>
<feature type="transmembrane region" description="Helical" evidence="25">
    <location>
        <begin position="383"/>
        <end position="404"/>
    </location>
</feature>
<keyword evidence="5 25" id="KW-1133">Transmembrane helix</keyword>
<evidence type="ECO:0000256" key="23">
    <source>
        <dbReference type="ARBA" id="ARBA00045709"/>
    </source>
</evidence>
<feature type="transmembrane region" description="Helical" evidence="25">
    <location>
        <begin position="339"/>
        <end position="363"/>
    </location>
</feature>
<dbReference type="SUPFAM" id="SSF103473">
    <property type="entry name" value="MFS general substrate transporter"/>
    <property type="match status" value="1"/>
</dbReference>
<evidence type="ECO:0000256" key="14">
    <source>
        <dbReference type="ARBA" id="ARBA00044898"/>
    </source>
</evidence>
<evidence type="ECO:0000256" key="4">
    <source>
        <dbReference type="ARBA" id="ARBA00022692"/>
    </source>
</evidence>
<evidence type="ECO:0000256" key="18">
    <source>
        <dbReference type="ARBA" id="ARBA00044912"/>
    </source>
</evidence>
<dbReference type="InterPro" id="IPR036259">
    <property type="entry name" value="MFS_trans_sf"/>
</dbReference>
<evidence type="ECO:0000256" key="10">
    <source>
        <dbReference type="ARBA" id="ARBA00044881"/>
    </source>
</evidence>
<evidence type="ECO:0000256" key="1">
    <source>
        <dbReference type="ARBA" id="ARBA00004155"/>
    </source>
</evidence>
<evidence type="ECO:0000256" key="12">
    <source>
        <dbReference type="ARBA" id="ARBA00044891"/>
    </source>
</evidence>
<reference evidence="27 28" key="1">
    <citation type="submission" date="2020-06" db="EMBL/GenBank/DDBJ databases">
        <title>The endosymbiont of the kinetoplastid Bodo saltans is a Paracaedibacter-like alpha-proteobacterium possessing a putative toxin-antitoxin system.</title>
        <authorList>
            <person name="Midha S."/>
            <person name="Rigden D.J."/>
            <person name="Siozios S."/>
            <person name="Hurst G.D.D."/>
            <person name="Jackson A.P."/>
        </authorList>
    </citation>
    <scope>NUCLEOTIDE SEQUENCE [LARGE SCALE GENOMIC DNA]</scope>
    <source>
        <strain evidence="27">Lake Konstanz</strain>
    </source>
</reference>
<evidence type="ECO:0000256" key="19">
    <source>
        <dbReference type="ARBA" id="ARBA00044919"/>
    </source>
</evidence>
<comment type="catalytic activity">
    <reaction evidence="19">
        <text>L-alanyl-L-lysine(out) = L-alanyl-L-lysine(in)</text>
        <dbReference type="Rhea" id="RHEA:79415"/>
        <dbReference type="ChEBI" id="CHEBI:192470"/>
    </reaction>
</comment>
<feature type="transmembrane region" description="Helical" evidence="25">
    <location>
        <begin position="45"/>
        <end position="62"/>
    </location>
</feature>
<comment type="catalytic activity">
    <reaction evidence="13">
        <text>L-alpha-aminoacyl-L-lysine(out) = L-alpha-aminoacyl-L-lysine(in)</text>
        <dbReference type="Rhea" id="RHEA:79383"/>
        <dbReference type="ChEBI" id="CHEBI:229966"/>
    </reaction>
</comment>
<evidence type="ECO:0000256" key="7">
    <source>
        <dbReference type="ARBA" id="ARBA00023228"/>
    </source>
</evidence>
<dbReference type="PROSITE" id="PS50850">
    <property type="entry name" value="MFS"/>
    <property type="match status" value="1"/>
</dbReference>
<comment type="catalytic activity">
    <reaction evidence="9">
        <text>L-histidyl-glycine(out) = L-histidyl-glycine(in)</text>
        <dbReference type="Rhea" id="RHEA:79395"/>
        <dbReference type="ChEBI" id="CHEBI:229957"/>
    </reaction>
</comment>
<keyword evidence="4 25" id="KW-0812">Transmembrane</keyword>
<feature type="transmembrane region" description="Helical" evidence="25">
    <location>
        <begin position="280"/>
        <end position="298"/>
    </location>
</feature>
<keyword evidence="7" id="KW-0458">Lysosome</keyword>
<feature type="transmembrane region" description="Helical" evidence="25">
    <location>
        <begin position="74"/>
        <end position="93"/>
    </location>
</feature>
<evidence type="ECO:0000256" key="11">
    <source>
        <dbReference type="ARBA" id="ARBA00044884"/>
    </source>
</evidence>
<comment type="catalytic activity">
    <reaction evidence="14">
        <text>L-aspartyl-L-lysine(out) = L-aspartyl-L-lysine(in)</text>
        <dbReference type="Rhea" id="RHEA:79411"/>
        <dbReference type="ChEBI" id="CHEBI:229953"/>
    </reaction>
</comment>
<evidence type="ECO:0000256" key="21">
    <source>
        <dbReference type="ARBA" id="ARBA00044985"/>
    </source>
</evidence>
<feature type="transmembrane region" description="Helical" evidence="25">
    <location>
        <begin position="133"/>
        <end position="155"/>
    </location>
</feature>
<comment type="catalytic activity">
    <reaction evidence="18">
        <text>L-histidyl-L-alpha-amino acid(out) = L-histidyl-L-alpha-amino acid(in)</text>
        <dbReference type="Rhea" id="RHEA:79379"/>
        <dbReference type="ChEBI" id="CHEBI:229964"/>
    </reaction>
</comment>
<feature type="transmembrane region" description="Helical" evidence="25">
    <location>
        <begin position="207"/>
        <end position="231"/>
    </location>
</feature>
<gene>
    <name evidence="27" type="primary">sauU_3</name>
    <name evidence="27" type="ORF">CPBP_01035</name>
</gene>
<evidence type="ECO:0000313" key="28">
    <source>
        <dbReference type="Proteomes" id="UP000594001"/>
    </source>
</evidence>
<evidence type="ECO:0000256" key="22">
    <source>
        <dbReference type="ARBA" id="ARBA00045018"/>
    </source>
</evidence>
<dbReference type="PANTHER" id="PTHR23512">
    <property type="entry name" value="MAJOR FACILITATOR SUPERFAMILY DOMAIN-CONTAINING PROTEIN 1"/>
    <property type="match status" value="1"/>
</dbReference>
<comment type="catalytic activity">
    <reaction evidence="17">
        <text>L-arginyl-glycine(out) = L-arginyl-glycine(in)</text>
        <dbReference type="Rhea" id="RHEA:79391"/>
        <dbReference type="ChEBI" id="CHEBI:229955"/>
    </reaction>
</comment>
<evidence type="ECO:0000256" key="16">
    <source>
        <dbReference type="ARBA" id="ARBA00044900"/>
    </source>
</evidence>
<name>A0A7L9RUM8_9PROT</name>
<dbReference type="Gene3D" id="1.20.1250.20">
    <property type="entry name" value="MFS general substrate transporter like domains"/>
    <property type="match status" value="2"/>
</dbReference>
<evidence type="ECO:0000256" key="2">
    <source>
        <dbReference type="ARBA" id="ARBA00008335"/>
    </source>
</evidence>
<comment type="catalytic activity">
    <reaction evidence="16">
        <text>L-lysyl-L-lysine(out) = L-lysyl-L-lysine(in)</text>
        <dbReference type="Rhea" id="RHEA:79403"/>
        <dbReference type="ChEBI" id="CHEBI:229956"/>
    </reaction>
</comment>
<dbReference type="KEGG" id="pbal:CPBP_01035"/>
<keyword evidence="3" id="KW-0813">Transport</keyword>
<evidence type="ECO:0000256" key="13">
    <source>
        <dbReference type="ARBA" id="ARBA00044893"/>
    </source>
</evidence>
<dbReference type="PANTHER" id="PTHR23512:SF3">
    <property type="entry name" value="MAJOR FACILITATOR SUPERFAMILY DOMAIN-CONTAINING PROTEIN 1"/>
    <property type="match status" value="1"/>
</dbReference>
<comment type="subunit">
    <text evidence="24">Homodimer. Interacts with lysosomal protein GLMP (via lumenal domain); the interaction starts while both proteins are still in the endoplasmic reticulum and is required for stabilization of MFSD1 in lysosomes but has no direct effect on its targeting to lysosomes or transporter activity.</text>
</comment>
<comment type="catalytic activity">
    <reaction evidence="8">
        <text>L-lysyl-L-alanine(out) = L-lysyl-L-alanine(in)</text>
        <dbReference type="Rhea" id="RHEA:79399"/>
        <dbReference type="ChEBI" id="CHEBI:229954"/>
    </reaction>
</comment>
<dbReference type="InterPro" id="IPR052187">
    <property type="entry name" value="MFSD1"/>
</dbReference>
<protein>
    <recommendedName>
        <fullName evidence="21">Lysosomal dipeptide transporter MFSD1</fullName>
    </recommendedName>
    <alternativeName>
        <fullName evidence="22">Major facilitator superfamily domain-containing protein 1</fullName>
    </alternativeName>
</protein>
<evidence type="ECO:0000256" key="9">
    <source>
        <dbReference type="ARBA" id="ARBA00044878"/>
    </source>
</evidence>
<evidence type="ECO:0000256" key="17">
    <source>
        <dbReference type="ARBA" id="ARBA00044903"/>
    </source>
</evidence>
<evidence type="ECO:0000313" key="27">
    <source>
        <dbReference type="EMBL" id="QOL20251.1"/>
    </source>
</evidence>
<comment type="subcellular location">
    <subcellularLocation>
        <location evidence="1">Lysosome membrane</location>
        <topology evidence="1">Multi-pass membrane protein</topology>
    </subcellularLocation>
</comment>
<evidence type="ECO:0000256" key="20">
    <source>
        <dbReference type="ARBA" id="ARBA00044924"/>
    </source>
</evidence>
<dbReference type="AlphaFoldDB" id="A0A7L9RUM8"/>
<feature type="transmembrane region" description="Helical" evidence="25">
    <location>
        <begin position="7"/>
        <end position="25"/>
    </location>
</feature>
<dbReference type="InterPro" id="IPR020846">
    <property type="entry name" value="MFS_dom"/>
</dbReference>
<proteinExistence type="inferred from homology"/>
<comment type="catalytic activity">
    <reaction evidence="20">
        <text>L-lysyl-glycine(out) = L-lysyl-glycine(in)</text>
        <dbReference type="Rhea" id="RHEA:79407"/>
        <dbReference type="ChEBI" id="CHEBI:191202"/>
    </reaction>
</comment>
<evidence type="ECO:0000256" key="5">
    <source>
        <dbReference type="ARBA" id="ARBA00022989"/>
    </source>
</evidence>
<dbReference type="Pfam" id="PF07690">
    <property type="entry name" value="MFS_1"/>
    <property type="match status" value="1"/>
</dbReference>
<evidence type="ECO:0000256" key="6">
    <source>
        <dbReference type="ARBA" id="ARBA00023136"/>
    </source>
</evidence>
<comment type="similarity">
    <text evidence="2">Belongs to the major facilitator superfamily.</text>
</comment>
<accession>A0A7L9RUM8</accession>